<dbReference type="WBParaSite" id="TCONS_00015763.p1">
    <property type="protein sequence ID" value="TCONS_00015763.p1"/>
    <property type="gene ID" value="XLOC_010527"/>
</dbReference>
<dbReference type="GO" id="GO:0006555">
    <property type="term" value="P:methionine metabolic process"/>
    <property type="evidence" value="ECO:0007669"/>
    <property type="project" value="TreeGrafter"/>
</dbReference>
<name>A0A0K0EL92_STRER</name>
<evidence type="ECO:0000313" key="3">
    <source>
        <dbReference type="WBParaSite" id="TCONS_00015763.p1"/>
    </source>
</evidence>
<accession>A0A0K0EL92</accession>
<dbReference type="CDD" id="cd02232">
    <property type="entry name" value="cupin_ARD"/>
    <property type="match status" value="1"/>
</dbReference>
<dbReference type="AlphaFoldDB" id="A0A0K0EL92"/>
<proteinExistence type="predicted"/>
<dbReference type="PANTHER" id="PTHR23418">
    <property type="entry name" value="ACIREDUCTONE DIOXYGENASE"/>
    <property type="match status" value="1"/>
</dbReference>
<dbReference type="GO" id="GO:0010309">
    <property type="term" value="F:acireductone dioxygenase [iron(II)-requiring] activity"/>
    <property type="evidence" value="ECO:0007669"/>
    <property type="project" value="InterPro"/>
</dbReference>
<dbReference type="InterPro" id="IPR011051">
    <property type="entry name" value="RmlC_Cupin_sf"/>
</dbReference>
<evidence type="ECO:0000313" key="1">
    <source>
        <dbReference type="Proteomes" id="UP000035681"/>
    </source>
</evidence>
<evidence type="ECO:0000313" key="2">
    <source>
        <dbReference type="WBParaSite" id="SSTP_0001023500.1"/>
    </source>
</evidence>
<protein>
    <submittedName>
        <fullName evidence="2 3">1,2-dihydroxy-3-keto-5-methylthiopentene dioxygenase homolog</fullName>
    </submittedName>
</protein>
<dbReference type="Gene3D" id="2.60.120.10">
    <property type="entry name" value="Jelly Rolls"/>
    <property type="match status" value="1"/>
</dbReference>
<dbReference type="WBParaSite" id="SSTP_0001023500.1">
    <property type="protein sequence ID" value="SSTP_0001023500.1"/>
    <property type="gene ID" value="SSTP_0001023500"/>
</dbReference>
<keyword evidence="1" id="KW-1185">Reference proteome</keyword>
<dbReference type="InterPro" id="IPR004313">
    <property type="entry name" value="ARD"/>
</dbReference>
<dbReference type="Proteomes" id="UP000035681">
    <property type="component" value="Unplaced"/>
</dbReference>
<reference evidence="2" key="1">
    <citation type="submission" date="2015-08" db="UniProtKB">
        <authorList>
            <consortium name="WormBaseParasite"/>
        </authorList>
    </citation>
    <scope>IDENTIFICATION</scope>
</reference>
<dbReference type="Pfam" id="PF03079">
    <property type="entry name" value="ARD"/>
    <property type="match status" value="1"/>
</dbReference>
<dbReference type="SUPFAM" id="SSF51182">
    <property type="entry name" value="RmlC-like cupins"/>
    <property type="match status" value="1"/>
</dbReference>
<dbReference type="PANTHER" id="PTHR23418:SF10">
    <property type="entry name" value="INACTIVE ACIREDUCTONE DIOXYGENASE 1-RELATED"/>
    <property type="match status" value="1"/>
</dbReference>
<dbReference type="InterPro" id="IPR014710">
    <property type="entry name" value="RmlC-like_jellyroll"/>
</dbReference>
<dbReference type="STRING" id="6248.A0A0K0EL92"/>
<organism evidence="2">
    <name type="scientific">Strongyloides stercoralis</name>
    <name type="common">Threadworm</name>
    <dbReference type="NCBI Taxonomy" id="6248"/>
    <lineage>
        <taxon>Eukaryota</taxon>
        <taxon>Metazoa</taxon>
        <taxon>Ecdysozoa</taxon>
        <taxon>Nematoda</taxon>
        <taxon>Chromadorea</taxon>
        <taxon>Rhabditida</taxon>
        <taxon>Tylenchina</taxon>
        <taxon>Panagrolaimomorpha</taxon>
        <taxon>Strongyloidoidea</taxon>
        <taxon>Strongyloididae</taxon>
        <taxon>Strongyloides</taxon>
    </lineage>
</organism>
<sequence length="167" mass="19512">MFSSNNITKKMQIWYMEPYPCGDMRLPHHVYPPKTITLDQLKSLTGVQQYKVDLADTQALKKRISTVKTERNCNASDLFILSKETPDFEEKLENLCEPTVKAVDTVNLILDGSCYYDIEKEEDQWIRIYLEKGDFIVIPSGKNIRFTTTPQNYVKIQRFFNTSNKEK</sequence>